<comment type="caution">
    <text evidence="2">The sequence shown here is derived from an EMBL/GenBank/DDBJ whole genome shotgun (WGS) entry which is preliminary data.</text>
</comment>
<feature type="compositionally biased region" description="Low complexity" evidence="1">
    <location>
        <begin position="66"/>
        <end position="75"/>
    </location>
</feature>
<dbReference type="Proteomes" id="UP000320176">
    <property type="component" value="Unassembled WGS sequence"/>
</dbReference>
<dbReference type="AlphaFoldDB" id="A0A5C6B024"/>
<sequence length="251" mass="26911">MPRTASMLFASVVCLAVAMIFVVVGRGNTRDDSRSRRVGADQRDGADQIASNAPTAVAAEASADQNTAANTAANTGGSRHPIIIRKPTGPPRIELAGMDPQGRTGSVACSTCHAVRKPNSENVSAATLDEFHQGMTFNHGKIACYACHNPDDADTLRLADGQSIAYENVMTLCSQCHSKQAESFAHGAHGGMNGHWDLTRGPQMKNNCIDCHDPHSPTYPRMVVGFKPKDRFNAPLSHHHDHQGAESHDDH</sequence>
<dbReference type="RefSeq" id="WP_146520017.1">
    <property type="nucleotide sequence ID" value="NZ_CP151726.1"/>
</dbReference>
<dbReference type="EMBL" id="SJPN01000003">
    <property type="protein sequence ID" value="TWU04626.1"/>
    <property type="molecule type" value="Genomic_DNA"/>
</dbReference>
<feature type="compositionally biased region" description="Basic and acidic residues" evidence="1">
    <location>
        <begin position="29"/>
        <end position="46"/>
    </location>
</feature>
<keyword evidence="3" id="KW-1185">Reference proteome</keyword>
<dbReference type="InterPro" id="IPR036280">
    <property type="entry name" value="Multihaem_cyt_sf"/>
</dbReference>
<dbReference type="Gene3D" id="1.10.1130.10">
    <property type="entry name" value="Flavocytochrome C3, Chain A"/>
    <property type="match status" value="1"/>
</dbReference>
<feature type="compositionally biased region" description="Basic and acidic residues" evidence="1">
    <location>
        <begin position="242"/>
        <end position="251"/>
    </location>
</feature>
<evidence type="ECO:0000313" key="2">
    <source>
        <dbReference type="EMBL" id="TWU04626.1"/>
    </source>
</evidence>
<reference evidence="2 3" key="1">
    <citation type="submission" date="2019-02" db="EMBL/GenBank/DDBJ databases">
        <title>Deep-cultivation of Planctomycetes and their phenomic and genomic characterization uncovers novel biology.</title>
        <authorList>
            <person name="Wiegand S."/>
            <person name="Jogler M."/>
            <person name="Boedeker C."/>
            <person name="Pinto D."/>
            <person name="Vollmers J."/>
            <person name="Rivas-Marin E."/>
            <person name="Kohn T."/>
            <person name="Peeters S.H."/>
            <person name="Heuer A."/>
            <person name="Rast P."/>
            <person name="Oberbeckmann S."/>
            <person name="Bunk B."/>
            <person name="Jeske O."/>
            <person name="Meyerdierks A."/>
            <person name="Storesund J.E."/>
            <person name="Kallscheuer N."/>
            <person name="Luecker S."/>
            <person name="Lage O.M."/>
            <person name="Pohl T."/>
            <person name="Merkel B.J."/>
            <person name="Hornburger P."/>
            <person name="Mueller R.-W."/>
            <person name="Bruemmer F."/>
            <person name="Labrenz M."/>
            <person name="Spormann A.M."/>
            <person name="Op Den Camp H."/>
            <person name="Overmann J."/>
            <person name="Amann R."/>
            <person name="Jetten M.S.M."/>
            <person name="Mascher T."/>
            <person name="Medema M.H."/>
            <person name="Devos D.P."/>
            <person name="Kaster A.-K."/>
            <person name="Ovreas L."/>
            <person name="Rohde M."/>
            <person name="Galperin M.Y."/>
            <person name="Jogler C."/>
        </authorList>
    </citation>
    <scope>NUCLEOTIDE SEQUENCE [LARGE SCALE GENOMIC DNA]</scope>
    <source>
        <strain evidence="2 3">Pla52n</strain>
    </source>
</reference>
<dbReference type="OrthoDB" id="9814800at2"/>
<feature type="region of interest" description="Disordered" evidence="1">
    <location>
        <begin position="230"/>
        <end position="251"/>
    </location>
</feature>
<accession>A0A5C6B024</accession>
<evidence type="ECO:0000256" key="1">
    <source>
        <dbReference type="SAM" id="MobiDB-lite"/>
    </source>
</evidence>
<protein>
    <submittedName>
        <fullName evidence="2">Doubled CXXCH motif</fullName>
    </submittedName>
</protein>
<proteinExistence type="predicted"/>
<feature type="region of interest" description="Disordered" evidence="1">
    <location>
        <begin position="29"/>
        <end position="90"/>
    </location>
</feature>
<evidence type="ECO:0000313" key="3">
    <source>
        <dbReference type="Proteomes" id="UP000320176"/>
    </source>
</evidence>
<name>A0A5C6B024_9BACT</name>
<organism evidence="2 3">
    <name type="scientific">Stieleria varia</name>
    <dbReference type="NCBI Taxonomy" id="2528005"/>
    <lineage>
        <taxon>Bacteria</taxon>
        <taxon>Pseudomonadati</taxon>
        <taxon>Planctomycetota</taxon>
        <taxon>Planctomycetia</taxon>
        <taxon>Pirellulales</taxon>
        <taxon>Pirellulaceae</taxon>
        <taxon>Stieleria</taxon>
    </lineage>
</organism>
<gene>
    <name evidence="2" type="ORF">Pla52n_26680</name>
</gene>
<dbReference type="SUPFAM" id="SSF48695">
    <property type="entry name" value="Multiheme cytochromes"/>
    <property type="match status" value="1"/>
</dbReference>